<dbReference type="InterPro" id="IPR036388">
    <property type="entry name" value="WH-like_DNA-bd_sf"/>
</dbReference>
<dbReference type="KEGG" id="aqg:HRU87_00640"/>
<dbReference type="RefSeq" id="WP_173493053.1">
    <property type="nucleotide sequence ID" value="NZ_CP054056.1"/>
</dbReference>
<keyword evidence="6" id="KW-1185">Reference proteome</keyword>
<dbReference type="PANTHER" id="PTHR44688:SF16">
    <property type="entry name" value="DNA-BINDING TRANSCRIPTIONAL ACTIVATOR DEVR_DOSR"/>
    <property type="match status" value="1"/>
</dbReference>
<dbReference type="AlphaFoldDB" id="A0A7D4UCZ2"/>
<evidence type="ECO:0000313" key="6">
    <source>
        <dbReference type="Proteomes" id="UP000501003"/>
    </source>
</evidence>
<dbReference type="GO" id="GO:0006355">
    <property type="term" value="P:regulation of DNA-templated transcription"/>
    <property type="evidence" value="ECO:0007669"/>
    <property type="project" value="InterPro"/>
</dbReference>
<evidence type="ECO:0000256" key="2">
    <source>
        <dbReference type="ARBA" id="ARBA00023125"/>
    </source>
</evidence>
<accession>A0A7D4UCZ2</accession>
<sequence length="240" mass="25686">MPTEYEFDLVENYTDLVTASVSASEMCKKLVHSKLSGNQTVGAQLLAIDNQARFGLVGSYGKTVQFGNLSVWDEHPFSETVRNGETNHVSHHEPDGSEVKVLAIPLLKGQEPVGLMAVVSNPSASEPPFGKVSTLALKTLSKITALWLDSLGLAKSSGSFSTQSGGFEQASPETLTSRQMLILQGLADGKTNAQIAQEMILSESTIRQETVKIFRALGVHGRAEAAKRAIHLGLILKAAI</sequence>
<organism evidence="5 6">
    <name type="scientific">Aquiluna borgnonia</name>
    <dbReference type="NCBI Taxonomy" id="2499157"/>
    <lineage>
        <taxon>Bacteria</taxon>
        <taxon>Bacillati</taxon>
        <taxon>Actinomycetota</taxon>
        <taxon>Actinomycetes</taxon>
        <taxon>Micrococcales</taxon>
        <taxon>Microbacteriaceae</taxon>
        <taxon>Luna cluster</taxon>
        <taxon>Luna-1 subcluster</taxon>
        <taxon>Aquiluna</taxon>
    </lineage>
</organism>
<keyword evidence="2" id="KW-0238">DNA-binding</keyword>
<dbReference type="SMART" id="SM00421">
    <property type="entry name" value="HTH_LUXR"/>
    <property type="match status" value="1"/>
</dbReference>
<keyword evidence="1" id="KW-0805">Transcription regulation</keyword>
<dbReference type="PRINTS" id="PR00038">
    <property type="entry name" value="HTHLUXR"/>
</dbReference>
<dbReference type="Pfam" id="PF00196">
    <property type="entry name" value="GerE"/>
    <property type="match status" value="1"/>
</dbReference>
<evidence type="ECO:0000313" key="5">
    <source>
        <dbReference type="EMBL" id="QKJ24754.1"/>
    </source>
</evidence>
<proteinExistence type="predicted"/>
<gene>
    <name evidence="5" type="ORF">HRU87_00640</name>
</gene>
<name>A0A7D4UCZ2_9MICO</name>
<keyword evidence="3" id="KW-0804">Transcription</keyword>
<evidence type="ECO:0000256" key="1">
    <source>
        <dbReference type="ARBA" id="ARBA00023015"/>
    </source>
</evidence>
<evidence type="ECO:0000256" key="3">
    <source>
        <dbReference type="ARBA" id="ARBA00023163"/>
    </source>
</evidence>
<dbReference type="PROSITE" id="PS50043">
    <property type="entry name" value="HTH_LUXR_2"/>
    <property type="match status" value="1"/>
</dbReference>
<dbReference type="SUPFAM" id="SSF46894">
    <property type="entry name" value="C-terminal effector domain of the bipartite response regulators"/>
    <property type="match status" value="1"/>
</dbReference>
<dbReference type="InterPro" id="IPR000792">
    <property type="entry name" value="Tscrpt_reg_LuxR_C"/>
</dbReference>
<dbReference type="GO" id="GO:0003677">
    <property type="term" value="F:DNA binding"/>
    <property type="evidence" value="ECO:0007669"/>
    <property type="project" value="UniProtKB-KW"/>
</dbReference>
<feature type="domain" description="HTH luxR-type" evidence="4">
    <location>
        <begin position="168"/>
        <end position="233"/>
    </location>
</feature>
<protein>
    <submittedName>
        <fullName evidence="5">Response regulator transcription factor</fullName>
    </submittedName>
</protein>
<dbReference type="Proteomes" id="UP000501003">
    <property type="component" value="Chromosome"/>
</dbReference>
<reference evidence="5 6" key="1">
    <citation type="submission" date="2020-05" db="EMBL/GenBank/DDBJ databases">
        <title>Aquirufa sp. strain 15G-AUS-rot a new Aquirufa species.</title>
        <authorList>
            <person name="Pitt A."/>
            <person name="Hahn M.W."/>
        </authorList>
    </citation>
    <scope>NUCLEOTIDE SEQUENCE [LARGE SCALE GENOMIC DNA]</scope>
    <source>
        <strain evidence="5 6">15G-AUS-rot</strain>
    </source>
</reference>
<dbReference type="InterPro" id="IPR016032">
    <property type="entry name" value="Sig_transdc_resp-reg_C-effctor"/>
</dbReference>
<dbReference type="PANTHER" id="PTHR44688">
    <property type="entry name" value="DNA-BINDING TRANSCRIPTIONAL ACTIVATOR DEVR_DOSR"/>
    <property type="match status" value="1"/>
</dbReference>
<dbReference type="EMBL" id="CP054056">
    <property type="protein sequence ID" value="QKJ24754.1"/>
    <property type="molecule type" value="Genomic_DNA"/>
</dbReference>
<dbReference type="Gene3D" id="1.10.10.10">
    <property type="entry name" value="Winged helix-like DNA-binding domain superfamily/Winged helix DNA-binding domain"/>
    <property type="match status" value="1"/>
</dbReference>
<dbReference type="CDD" id="cd06170">
    <property type="entry name" value="LuxR_C_like"/>
    <property type="match status" value="1"/>
</dbReference>
<evidence type="ECO:0000259" key="4">
    <source>
        <dbReference type="PROSITE" id="PS50043"/>
    </source>
</evidence>